<dbReference type="SUPFAM" id="SSF53639">
    <property type="entry name" value="AraD/HMP-PK domain-like"/>
    <property type="match status" value="1"/>
</dbReference>
<evidence type="ECO:0000256" key="1">
    <source>
        <dbReference type="ARBA" id="ARBA00037961"/>
    </source>
</evidence>
<accession>A0ABR9C693</accession>
<sequence length="158" mass="17399">MNEAKARLDLAAVHRISAMEGLNEGTWTHFSCKLKSGEQYLVTPGSTHFSIVSASSLLLYARDGELISGDGEANHDALPIHLPIYETRPDVGCILHFHSPHATALTVLEDMRFDTRLSQTAAYFHGKVSYLTTYAVPRTNAAEGDEMAEASAQRRFFS</sequence>
<dbReference type="EMBL" id="JACYXJ010000001">
    <property type="protein sequence ID" value="MBD8875093.1"/>
    <property type="molecule type" value="Genomic_DNA"/>
</dbReference>
<dbReference type="PANTHER" id="PTHR10672:SF21">
    <property type="entry name" value="CLASS II ALDOLASE_ADDUCIN N-TERMINAL DOMAIN-CONTAINING PROTEIN"/>
    <property type="match status" value="1"/>
</dbReference>
<organism evidence="3 4">
    <name type="scientific">Roseibium polysiphoniae</name>
    <dbReference type="NCBI Taxonomy" id="2571221"/>
    <lineage>
        <taxon>Bacteria</taxon>
        <taxon>Pseudomonadati</taxon>
        <taxon>Pseudomonadota</taxon>
        <taxon>Alphaproteobacteria</taxon>
        <taxon>Hyphomicrobiales</taxon>
        <taxon>Stappiaceae</taxon>
        <taxon>Roseibium</taxon>
    </lineage>
</organism>
<dbReference type="Proteomes" id="UP000615687">
    <property type="component" value="Unassembled WGS sequence"/>
</dbReference>
<gene>
    <name evidence="3" type="ORF">IG617_02220</name>
</gene>
<dbReference type="Pfam" id="PF00596">
    <property type="entry name" value="Aldolase_II"/>
    <property type="match status" value="1"/>
</dbReference>
<name>A0ABR9C693_9HYPH</name>
<keyword evidence="4" id="KW-1185">Reference proteome</keyword>
<reference evidence="3 4" key="1">
    <citation type="submission" date="2020-09" db="EMBL/GenBank/DDBJ databases">
        <title>The genome sequence of type strain Labrenzia polysiphoniae KACC 19711.</title>
        <authorList>
            <person name="Liu Y."/>
        </authorList>
    </citation>
    <scope>NUCLEOTIDE SEQUENCE [LARGE SCALE GENOMIC DNA]</scope>
    <source>
        <strain evidence="3 4">KACC 19711</strain>
    </source>
</reference>
<dbReference type="InterPro" id="IPR001303">
    <property type="entry name" value="Aldolase_II/adducin_N"/>
</dbReference>
<evidence type="ECO:0000259" key="2">
    <source>
        <dbReference type="SMART" id="SM01007"/>
    </source>
</evidence>
<protein>
    <submittedName>
        <fullName evidence="3">Class II aldolase/adducin family protein</fullName>
    </submittedName>
</protein>
<dbReference type="PANTHER" id="PTHR10672">
    <property type="entry name" value="ADDUCIN"/>
    <property type="match status" value="1"/>
</dbReference>
<comment type="similarity">
    <text evidence="1">Belongs to the aldolase class II family.</text>
</comment>
<dbReference type="InterPro" id="IPR036409">
    <property type="entry name" value="Aldolase_II/adducin_N_sf"/>
</dbReference>
<dbReference type="InterPro" id="IPR051017">
    <property type="entry name" value="Aldolase-II_Adducin_sf"/>
</dbReference>
<evidence type="ECO:0000313" key="4">
    <source>
        <dbReference type="Proteomes" id="UP000615687"/>
    </source>
</evidence>
<proteinExistence type="inferred from homology"/>
<feature type="domain" description="Class II aldolase/adducin N-terminal" evidence="2">
    <location>
        <begin position="8"/>
        <end position="156"/>
    </location>
</feature>
<evidence type="ECO:0000313" key="3">
    <source>
        <dbReference type="EMBL" id="MBD8875093.1"/>
    </source>
</evidence>
<dbReference type="Gene3D" id="3.40.225.10">
    <property type="entry name" value="Class II aldolase/adducin N-terminal domain"/>
    <property type="match status" value="1"/>
</dbReference>
<dbReference type="SMART" id="SM01007">
    <property type="entry name" value="Aldolase_II"/>
    <property type="match status" value="1"/>
</dbReference>
<comment type="caution">
    <text evidence="3">The sequence shown here is derived from an EMBL/GenBank/DDBJ whole genome shotgun (WGS) entry which is preliminary data.</text>
</comment>